<accession>A0A917TIQ5</accession>
<sequence>MANPADRFLSAQVLAVLLYRVVQLMTGGHANPQLVGLLVHRVQRLVVQILWRRPSQHGAGLAPLPLCHDGAAAGLHGPVAVASSREGTEHERPGQPPVLGGQLLVAHVGHVRRGGDTSQHAVLALGLQHRSTFSSRLVAIQFVADPGVLPADRLGQLRVAQRLRIWCGLRLRGADRFLCCGRHVGAVDAGIANHDHSALPGELRKQAPEVRLNRLRLPLPATDPRLLLTGPHEVRDALARPVVGGIPLERAVDLHDVAGLCGLVLCNLYPDPVLLLYGQAGSSVLTGRELRPVGGAVPSGGNTDPVHHASGDAGAEALPRRHGCIVRAVYRDLPVGARDVIAVDAVDRRGVARDCLAGRCFGGRVLGRIRLGSPVQRCAGRPSVVR</sequence>
<reference evidence="2" key="1">
    <citation type="journal article" date="2014" name="Int. J. Syst. Evol. Microbiol.">
        <title>Complete genome sequence of Corynebacterium casei LMG S-19264T (=DSM 44701T), isolated from a smear-ripened cheese.</title>
        <authorList>
            <consortium name="US DOE Joint Genome Institute (JGI-PGF)"/>
            <person name="Walter F."/>
            <person name="Albersmeier A."/>
            <person name="Kalinowski J."/>
            <person name="Ruckert C."/>
        </authorList>
    </citation>
    <scope>NUCLEOTIDE SEQUENCE</scope>
    <source>
        <strain evidence="2">JCM 19831</strain>
    </source>
</reference>
<gene>
    <name evidence="2" type="ORF">GCM10007977_026430</name>
</gene>
<name>A0A917TIQ5_9ACTN</name>
<organism evidence="2 3">
    <name type="scientific">Dactylosporangium sucinum</name>
    <dbReference type="NCBI Taxonomy" id="1424081"/>
    <lineage>
        <taxon>Bacteria</taxon>
        <taxon>Bacillati</taxon>
        <taxon>Actinomycetota</taxon>
        <taxon>Actinomycetes</taxon>
        <taxon>Micromonosporales</taxon>
        <taxon>Micromonosporaceae</taxon>
        <taxon>Dactylosporangium</taxon>
    </lineage>
</organism>
<feature type="region of interest" description="Disordered" evidence="1">
    <location>
        <begin position="295"/>
        <end position="314"/>
    </location>
</feature>
<protein>
    <submittedName>
        <fullName evidence="2">Uncharacterized protein</fullName>
    </submittedName>
</protein>
<dbReference type="Proteomes" id="UP000642070">
    <property type="component" value="Unassembled WGS sequence"/>
</dbReference>
<keyword evidence="3" id="KW-1185">Reference proteome</keyword>
<dbReference type="EMBL" id="BMPI01000010">
    <property type="protein sequence ID" value="GGM24002.1"/>
    <property type="molecule type" value="Genomic_DNA"/>
</dbReference>
<reference evidence="2" key="2">
    <citation type="submission" date="2020-09" db="EMBL/GenBank/DDBJ databases">
        <authorList>
            <person name="Sun Q."/>
            <person name="Ohkuma M."/>
        </authorList>
    </citation>
    <scope>NUCLEOTIDE SEQUENCE</scope>
    <source>
        <strain evidence="2">JCM 19831</strain>
    </source>
</reference>
<comment type="caution">
    <text evidence="2">The sequence shown here is derived from an EMBL/GenBank/DDBJ whole genome shotgun (WGS) entry which is preliminary data.</text>
</comment>
<dbReference type="AlphaFoldDB" id="A0A917TIQ5"/>
<evidence type="ECO:0000313" key="3">
    <source>
        <dbReference type="Proteomes" id="UP000642070"/>
    </source>
</evidence>
<proteinExistence type="predicted"/>
<evidence type="ECO:0000313" key="2">
    <source>
        <dbReference type="EMBL" id="GGM24002.1"/>
    </source>
</evidence>
<evidence type="ECO:0000256" key="1">
    <source>
        <dbReference type="SAM" id="MobiDB-lite"/>
    </source>
</evidence>